<dbReference type="Gene3D" id="1.20.1250.20">
    <property type="entry name" value="MFS general substrate transporter like domains"/>
    <property type="match status" value="2"/>
</dbReference>
<comment type="caution">
    <text evidence="6">The sequence shown here is derived from an EMBL/GenBank/DDBJ whole genome shotgun (WGS) entry which is preliminary data.</text>
</comment>
<dbReference type="PANTHER" id="PTHR23521:SF3">
    <property type="entry name" value="MFS TRANSPORTER"/>
    <property type="match status" value="1"/>
</dbReference>
<feature type="transmembrane region" description="Helical" evidence="4">
    <location>
        <begin position="246"/>
        <end position="269"/>
    </location>
</feature>
<keyword evidence="7" id="KW-1185">Reference proteome</keyword>
<dbReference type="GO" id="GO:0022857">
    <property type="term" value="F:transmembrane transporter activity"/>
    <property type="evidence" value="ECO:0007669"/>
    <property type="project" value="InterPro"/>
</dbReference>
<dbReference type="SUPFAM" id="SSF103473">
    <property type="entry name" value="MFS general substrate transporter"/>
    <property type="match status" value="1"/>
</dbReference>
<protein>
    <submittedName>
        <fullName evidence="6">MFS transporter</fullName>
    </submittedName>
</protein>
<dbReference type="EMBL" id="SACQ01000003">
    <property type="protein sequence ID" value="RVU31156.1"/>
    <property type="molecule type" value="Genomic_DNA"/>
</dbReference>
<evidence type="ECO:0000313" key="7">
    <source>
        <dbReference type="Proteomes" id="UP000282818"/>
    </source>
</evidence>
<reference evidence="6 7" key="1">
    <citation type="submission" date="2019-01" db="EMBL/GenBank/DDBJ databases">
        <authorList>
            <person name="Chen W.-M."/>
        </authorList>
    </citation>
    <scope>NUCLEOTIDE SEQUENCE [LARGE SCALE GENOMIC DNA]</scope>
    <source>
        <strain evidence="6 7">HPM-16</strain>
    </source>
</reference>
<proteinExistence type="predicted"/>
<organism evidence="6 7">
    <name type="scientific">Neptunomonas marina</name>
    <dbReference type="NCBI Taxonomy" id="1815562"/>
    <lineage>
        <taxon>Bacteria</taxon>
        <taxon>Pseudomonadati</taxon>
        <taxon>Pseudomonadota</taxon>
        <taxon>Gammaproteobacteria</taxon>
        <taxon>Oceanospirillales</taxon>
        <taxon>Oceanospirillaceae</taxon>
        <taxon>Neptunomonas</taxon>
    </lineage>
</organism>
<feature type="transmembrane region" description="Helical" evidence="4">
    <location>
        <begin position="299"/>
        <end position="316"/>
    </location>
</feature>
<feature type="transmembrane region" description="Helical" evidence="4">
    <location>
        <begin position="101"/>
        <end position="119"/>
    </location>
</feature>
<keyword evidence="2 4" id="KW-1133">Transmembrane helix</keyword>
<dbReference type="Proteomes" id="UP000282818">
    <property type="component" value="Unassembled WGS sequence"/>
</dbReference>
<dbReference type="RefSeq" id="WP_127694001.1">
    <property type="nucleotide sequence ID" value="NZ_SACQ01000003.1"/>
</dbReference>
<dbReference type="PROSITE" id="PS50850">
    <property type="entry name" value="MFS"/>
    <property type="match status" value="1"/>
</dbReference>
<feature type="transmembrane region" description="Helical" evidence="4">
    <location>
        <begin position="131"/>
        <end position="156"/>
    </location>
</feature>
<feature type="transmembrane region" description="Helical" evidence="4">
    <location>
        <begin position="75"/>
        <end position="95"/>
    </location>
</feature>
<dbReference type="Pfam" id="PF07690">
    <property type="entry name" value="MFS_1"/>
    <property type="match status" value="1"/>
</dbReference>
<feature type="transmembrane region" description="Helical" evidence="4">
    <location>
        <begin position="214"/>
        <end position="234"/>
    </location>
</feature>
<feature type="transmembrane region" description="Helical" evidence="4">
    <location>
        <begin position="162"/>
        <end position="182"/>
    </location>
</feature>
<feature type="domain" description="Major facilitator superfamily (MFS) profile" evidence="5">
    <location>
        <begin position="1"/>
        <end position="393"/>
    </location>
</feature>
<dbReference type="InterPro" id="IPR020846">
    <property type="entry name" value="MFS_dom"/>
</dbReference>
<evidence type="ECO:0000256" key="2">
    <source>
        <dbReference type="ARBA" id="ARBA00022989"/>
    </source>
</evidence>
<feature type="transmembrane region" description="Helical" evidence="4">
    <location>
        <begin position="337"/>
        <end position="361"/>
    </location>
</feature>
<feature type="transmembrane region" description="Helical" evidence="4">
    <location>
        <begin position="7"/>
        <end position="30"/>
    </location>
</feature>
<feature type="transmembrane region" description="Helical" evidence="4">
    <location>
        <begin position="367"/>
        <end position="383"/>
    </location>
</feature>
<sequence>MLQRPSYILPCIVLAQLLGTSTWFAGNAILPVLQEQWGLADSAVAPLTNSVQLGFIVGALVFAVLTLADRLSPRVLFFLSALGGAFFNSLIALWAETLEDILLLRFLGGFFLAGVYPVGMKIASAWYPEGLGRALGFLVGALVIGTASAHLFSALVAEQWRYVIYLCSAASFIGGLVILFGVPDGPAMHRGAPLRLSGLIAASRQPALRASAGGYFGHMWELYAVYALVPYWLLAWSAQHHQDLSVSLWAFVIIGIGGLGCMVGGYVSLRTGSRRVAAVNLAVSGCCCVLSPLIFASDLFALVLFFWLVWGWSVAADSPQFSSLSAQTAPSDAVGSALTMINAVGFTITIIAVQLTGWLLTYVPVQWVMWLLIPGPIFGLLSLRRLQTLRPTL</sequence>
<dbReference type="InterPro" id="IPR036259">
    <property type="entry name" value="MFS_trans_sf"/>
</dbReference>
<evidence type="ECO:0000256" key="4">
    <source>
        <dbReference type="SAM" id="Phobius"/>
    </source>
</evidence>
<gene>
    <name evidence="6" type="ORF">EOE65_09170</name>
</gene>
<evidence type="ECO:0000259" key="5">
    <source>
        <dbReference type="PROSITE" id="PS50850"/>
    </source>
</evidence>
<feature type="transmembrane region" description="Helical" evidence="4">
    <location>
        <begin position="50"/>
        <end position="68"/>
    </location>
</feature>
<dbReference type="PANTHER" id="PTHR23521">
    <property type="entry name" value="TRANSPORTER MFS SUPERFAMILY"/>
    <property type="match status" value="1"/>
</dbReference>
<keyword evidence="3 4" id="KW-0472">Membrane</keyword>
<dbReference type="AlphaFoldDB" id="A0A437Q9K2"/>
<evidence type="ECO:0000313" key="6">
    <source>
        <dbReference type="EMBL" id="RVU31156.1"/>
    </source>
</evidence>
<dbReference type="InterPro" id="IPR011701">
    <property type="entry name" value="MFS"/>
</dbReference>
<dbReference type="GO" id="GO:0005886">
    <property type="term" value="C:plasma membrane"/>
    <property type="evidence" value="ECO:0007669"/>
    <property type="project" value="TreeGrafter"/>
</dbReference>
<name>A0A437Q9K2_9GAMM</name>
<evidence type="ECO:0000256" key="3">
    <source>
        <dbReference type="ARBA" id="ARBA00023136"/>
    </source>
</evidence>
<keyword evidence="1 4" id="KW-0812">Transmembrane</keyword>
<evidence type="ECO:0000256" key="1">
    <source>
        <dbReference type="ARBA" id="ARBA00022692"/>
    </source>
</evidence>
<accession>A0A437Q9K2</accession>